<dbReference type="AlphaFoldDB" id="A0AB39L362"/>
<protein>
    <submittedName>
        <fullName evidence="2">Uncharacterized protein</fullName>
    </submittedName>
</protein>
<gene>
    <name evidence="2" type="ORF">AB5L97_18570</name>
</gene>
<dbReference type="EMBL" id="CP163302">
    <property type="protein sequence ID" value="XDP45238.1"/>
    <property type="molecule type" value="Genomic_DNA"/>
</dbReference>
<feature type="transmembrane region" description="Helical" evidence="1">
    <location>
        <begin position="150"/>
        <end position="169"/>
    </location>
</feature>
<evidence type="ECO:0000313" key="2">
    <source>
        <dbReference type="EMBL" id="XDP45238.1"/>
    </source>
</evidence>
<proteinExistence type="predicted"/>
<keyword evidence="1" id="KW-0472">Membrane</keyword>
<dbReference type="RefSeq" id="WP_369045801.1">
    <property type="nucleotide sequence ID" value="NZ_CP163302.1"/>
</dbReference>
<feature type="transmembrane region" description="Helical" evidence="1">
    <location>
        <begin position="81"/>
        <end position="106"/>
    </location>
</feature>
<name>A0AB39L362_9MICC</name>
<evidence type="ECO:0000256" key="1">
    <source>
        <dbReference type="SAM" id="Phobius"/>
    </source>
</evidence>
<feature type="transmembrane region" description="Helical" evidence="1">
    <location>
        <begin position="41"/>
        <end position="61"/>
    </location>
</feature>
<dbReference type="KEGG" id="spue:AB5L97_18570"/>
<keyword evidence="1" id="KW-0812">Transmembrane</keyword>
<organism evidence="2">
    <name type="scientific">Sinomonas puerhi</name>
    <dbReference type="NCBI Taxonomy" id="3238584"/>
    <lineage>
        <taxon>Bacteria</taxon>
        <taxon>Bacillati</taxon>
        <taxon>Actinomycetota</taxon>
        <taxon>Actinomycetes</taxon>
        <taxon>Micrococcales</taxon>
        <taxon>Micrococcaceae</taxon>
        <taxon>Sinomonas</taxon>
    </lineage>
</organism>
<sequence length="188" mass="19468">MSHEPPFIPVPPTYPSAHYPLPQHPVAMQLRPEDAGKSERWRLVLGCSAAILALLAGYYAYLNIAGVMRAVGSIQGRGGTVAPGSLAVALAIIGAYCLMALGYAAVGTWNIVQRRSTARAPLVTAIVVGSIGLVLTLAEVITSGIAGHPTHIAGIGLSALIIGRAVIVLRIKPVPAWPAAAVEYAADH</sequence>
<feature type="transmembrane region" description="Helical" evidence="1">
    <location>
        <begin position="118"/>
        <end position="138"/>
    </location>
</feature>
<keyword evidence="1" id="KW-1133">Transmembrane helix</keyword>
<reference evidence="2" key="1">
    <citation type="submission" date="2024-07" db="EMBL/GenBank/DDBJ databases">
        <authorList>
            <person name="fu j."/>
        </authorList>
    </citation>
    <scope>NUCLEOTIDE SEQUENCE</scope>
    <source>
        <strain evidence="2">P10A9</strain>
    </source>
</reference>
<accession>A0AB39L362</accession>